<evidence type="ECO:0000313" key="2">
    <source>
        <dbReference type="Proteomes" id="UP000234323"/>
    </source>
</evidence>
<reference evidence="1 2" key="1">
    <citation type="submission" date="2015-10" db="EMBL/GenBank/DDBJ databases">
        <title>Genome analyses suggest a sexual origin of heterokaryosis in a supposedly ancient asexual fungus.</title>
        <authorList>
            <person name="Ropars J."/>
            <person name="Sedzielewska K."/>
            <person name="Noel J."/>
            <person name="Charron P."/>
            <person name="Farinelli L."/>
            <person name="Marton T."/>
            <person name="Kruger M."/>
            <person name="Pelin A."/>
            <person name="Brachmann A."/>
            <person name="Corradi N."/>
        </authorList>
    </citation>
    <scope>NUCLEOTIDE SEQUENCE [LARGE SCALE GENOMIC DNA]</scope>
    <source>
        <strain evidence="1 2">A4</strain>
    </source>
</reference>
<dbReference type="GO" id="GO:0042403">
    <property type="term" value="P:thyroid hormone metabolic process"/>
    <property type="evidence" value="ECO:0007669"/>
    <property type="project" value="TreeGrafter"/>
</dbReference>
<evidence type="ECO:0000313" key="1">
    <source>
        <dbReference type="EMBL" id="PKY55851.1"/>
    </source>
</evidence>
<dbReference type="PANTHER" id="PTHR11781">
    <property type="entry name" value="IODOTHYRONINE DEIODINASE"/>
    <property type="match status" value="1"/>
</dbReference>
<proteinExistence type="predicted"/>
<dbReference type="Gene3D" id="3.40.30.10">
    <property type="entry name" value="Glutaredoxin"/>
    <property type="match status" value="1"/>
</dbReference>
<accession>A0A2I1HAD8</accession>
<gene>
    <name evidence="1" type="ORF">RhiirA4_475633</name>
</gene>
<dbReference type="Proteomes" id="UP000234323">
    <property type="component" value="Unassembled WGS sequence"/>
</dbReference>
<dbReference type="PANTHER" id="PTHR11781:SF22">
    <property type="entry name" value="TYPE I IODOTHYRONINE DEIODINASE"/>
    <property type="match status" value="1"/>
</dbReference>
<dbReference type="EMBL" id="LLXI01001986">
    <property type="protein sequence ID" value="PKY55851.1"/>
    <property type="molecule type" value="Genomic_DNA"/>
</dbReference>
<dbReference type="InterPro" id="IPR000643">
    <property type="entry name" value="Iodothyronine_deiodinase"/>
</dbReference>
<protein>
    <submittedName>
        <fullName evidence="1">Uncharacterized protein</fullName>
    </submittedName>
</protein>
<dbReference type="AlphaFoldDB" id="A0A2I1HAD8"/>
<dbReference type="GO" id="GO:0004800">
    <property type="term" value="F:thyroxine 5'-deiodinase activity"/>
    <property type="evidence" value="ECO:0007669"/>
    <property type="project" value="InterPro"/>
</dbReference>
<keyword evidence="2" id="KW-1185">Reference proteome</keyword>
<organism evidence="1 2">
    <name type="scientific">Rhizophagus irregularis</name>
    <dbReference type="NCBI Taxonomy" id="588596"/>
    <lineage>
        <taxon>Eukaryota</taxon>
        <taxon>Fungi</taxon>
        <taxon>Fungi incertae sedis</taxon>
        <taxon>Mucoromycota</taxon>
        <taxon>Glomeromycotina</taxon>
        <taxon>Glomeromycetes</taxon>
        <taxon>Glomerales</taxon>
        <taxon>Glomeraceae</taxon>
        <taxon>Rhizophagus</taxon>
    </lineage>
</organism>
<name>A0A2I1HAD8_9GLOM</name>
<comment type="caution">
    <text evidence="1">The sequence shown here is derived from an EMBL/GenBank/DDBJ whole genome shotgun (WGS) entry which is preliminary data.</text>
</comment>
<sequence length="159" mass="18409">MNVILLSDMQSKIDTFFIIYVCGSDIDGRTFCIYGWDYLFRKSSLGIWVVQKCITEYQIGAAKVTRAEVDMWIKEAENADRVRGNKEKRYEAHIDFYMIQIREAHASDVRPIGNIINVKEHCNLSDCLDAAREMVKITWLEIPVLADTMDDTFLKLYAP</sequence>
<dbReference type="Pfam" id="PF00837">
    <property type="entry name" value="T4_deiodinase"/>
    <property type="match status" value="1"/>
</dbReference>